<keyword evidence="1" id="KW-0732">Signal</keyword>
<dbReference type="Proteomes" id="UP000695000">
    <property type="component" value="Unplaced"/>
</dbReference>
<gene>
    <name evidence="3" type="primary">LOC108560151</name>
</gene>
<sequence>MYWLTKFLILFSTIAVNANCVCNSTIDGSLIYEELACKSVLGSNNCTTSYNCSNLKAPKKGCLFHRTVYKDGQAINDAHPCKICYCNGTNIVCDPPFCWRLGPGPVLPGNCYHVIELNRCCLITRCPPYKHTNICVVNNVPHLEGQSFHPINTCLECVCQAGFDNKLVAPFCRKMRCDVQITYKKEIENSCAPLYDINSNKLCCPRNFVCQSGSKIQNLVRSKKETGTKCKFGSKWFNKNDAFTLVYKNDGKKRTANCVCSLPPFLTCKGKI</sequence>
<protein>
    <submittedName>
        <fullName evidence="3">Uncharacterized protein LOC108560151</fullName>
    </submittedName>
</protein>
<feature type="signal peptide" evidence="1">
    <location>
        <begin position="1"/>
        <end position="18"/>
    </location>
</feature>
<evidence type="ECO:0000313" key="2">
    <source>
        <dbReference type="Proteomes" id="UP000695000"/>
    </source>
</evidence>
<dbReference type="Gene3D" id="2.10.70.10">
    <property type="entry name" value="Complement Module, domain 1"/>
    <property type="match status" value="1"/>
</dbReference>
<evidence type="ECO:0000256" key="1">
    <source>
        <dbReference type="SAM" id="SignalP"/>
    </source>
</evidence>
<evidence type="ECO:0000313" key="3">
    <source>
        <dbReference type="RefSeq" id="XP_017773083.1"/>
    </source>
</evidence>
<organism evidence="2 3">
    <name type="scientific">Nicrophorus vespilloides</name>
    <name type="common">Boreal carrion beetle</name>
    <dbReference type="NCBI Taxonomy" id="110193"/>
    <lineage>
        <taxon>Eukaryota</taxon>
        <taxon>Metazoa</taxon>
        <taxon>Ecdysozoa</taxon>
        <taxon>Arthropoda</taxon>
        <taxon>Hexapoda</taxon>
        <taxon>Insecta</taxon>
        <taxon>Pterygota</taxon>
        <taxon>Neoptera</taxon>
        <taxon>Endopterygota</taxon>
        <taxon>Coleoptera</taxon>
        <taxon>Polyphaga</taxon>
        <taxon>Staphyliniformia</taxon>
        <taxon>Silphidae</taxon>
        <taxon>Nicrophorinae</taxon>
        <taxon>Nicrophorus</taxon>
    </lineage>
</organism>
<keyword evidence="2" id="KW-1185">Reference proteome</keyword>
<dbReference type="GeneID" id="108560151"/>
<accession>A0ABM1MET3</accession>
<feature type="chain" id="PRO_5046806048" evidence="1">
    <location>
        <begin position="19"/>
        <end position="272"/>
    </location>
</feature>
<proteinExistence type="predicted"/>
<reference evidence="3" key="1">
    <citation type="submission" date="2025-08" db="UniProtKB">
        <authorList>
            <consortium name="RefSeq"/>
        </authorList>
    </citation>
    <scope>IDENTIFICATION</scope>
    <source>
        <tissue evidence="3">Whole Larva</tissue>
    </source>
</reference>
<name>A0ABM1MET3_NICVS</name>
<dbReference type="RefSeq" id="XP_017773083.1">
    <property type="nucleotide sequence ID" value="XM_017917594.1"/>
</dbReference>